<dbReference type="GO" id="GO:0016020">
    <property type="term" value="C:membrane"/>
    <property type="evidence" value="ECO:0007669"/>
    <property type="project" value="UniProtKB-SubCell"/>
</dbReference>
<feature type="transmembrane region" description="Helical" evidence="5">
    <location>
        <begin position="41"/>
        <end position="64"/>
    </location>
</feature>
<dbReference type="CDD" id="cd17393">
    <property type="entry name" value="MFS_MosC_like"/>
    <property type="match status" value="1"/>
</dbReference>
<feature type="transmembrane region" description="Helical" evidence="5">
    <location>
        <begin position="355"/>
        <end position="375"/>
    </location>
</feature>
<feature type="transmembrane region" description="Helical" evidence="5">
    <location>
        <begin position="268"/>
        <end position="288"/>
    </location>
</feature>
<feature type="transmembrane region" description="Helical" evidence="5">
    <location>
        <begin position="134"/>
        <end position="151"/>
    </location>
</feature>
<accession>A0A1Q9AP14</accession>
<feature type="transmembrane region" description="Helical" evidence="5">
    <location>
        <begin position="95"/>
        <end position="113"/>
    </location>
</feature>
<dbReference type="Pfam" id="PF07690">
    <property type="entry name" value="MFS_1"/>
    <property type="match status" value="2"/>
</dbReference>
<feature type="transmembrane region" description="Helical" evidence="5">
    <location>
        <begin position="327"/>
        <end position="349"/>
    </location>
</feature>
<keyword evidence="4 5" id="KW-0472">Membrane</keyword>
<evidence type="ECO:0000313" key="7">
    <source>
        <dbReference type="Proteomes" id="UP000186143"/>
    </source>
</evidence>
<feature type="transmembrane region" description="Helical" evidence="5">
    <location>
        <begin position="196"/>
        <end position="216"/>
    </location>
</feature>
<dbReference type="AlphaFoldDB" id="A0A1Q9AP14"/>
<dbReference type="InterPro" id="IPR011701">
    <property type="entry name" value="MFS"/>
</dbReference>
<dbReference type="PANTHER" id="PTHR23514">
    <property type="entry name" value="BYPASS OF STOP CODON PROTEIN 6"/>
    <property type="match status" value="1"/>
</dbReference>
<dbReference type="PANTHER" id="PTHR23514:SF13">
    <property type="entry name" value="INNER MEMBRANE PROTEIN YBJJ"/>
    <property type="match status" value="1"/>
</dbReference>
<dbReference type="OrthoDB" id="9810941at2"/>
<dbReference type="EMBL" id="MKIO01000019">
    <property type="protein sequence ID" value="OLP57167.1"/>
    <property type="molecule type" value="Genomic_DNA"/>
</dbReference>
<dbReference type="Gene3D" id="1.20.1250.20">
    <property type="entry name" value="MFS general substrate transporter like domains"/>
    <property type="match status" value="2"/>
</dbReference>
<proteinExistence type="predicted"/>
<evidence type="ECO:0000256" key="5">
    <source>
        <dbReference type="SAM" id="Phobius"/>
    </source>
</evidence>
<feature type="transmembrane region" description="Helical" evidence="5">
    <location>
        <begin position="236"/>
        <end position="256"/>
    </location>
</feature>
<dbReference type="STRING" id="1672749.BJF92_06480"/>
<dbReference type="InterPro" id="IPR051788">
    <property type="entry name" value="MFS_Transporter"/>
</dbReference>
<dbReference type="Proteomes" id="UP000186143">
    <property type="component" value="Unassembled WGS sequence"/>
</dbReference>
<organism evidence="6 7">
    <name type="scientific">Xaviernesmea rhizosphaerae</name>
    <dbReference type="NCBI Taxonomy" id="1672749"/>
    <lineage>
        <taxon>Bacteria</taxon>
        <taxon>Pseudomonadati</taxon>
        <taxon>Pseudomonadota</taxon>
        <taxon>Alphaproteobacteria</taxon>
        <taxon>Hyphomicrobiales</taxon>
        <taxon>Rhizobiaceae</taxon>
        <taxon>Rhizobium/Agrobacterium group</taxon>
        <taxon>Xaviernesmea</taxon>
    </lineage>
</organism>
<dbReference type="GO" id="GO:0022857">
    <property type="term" value="F:transmembrane transporter activity"/>
    <property type="evidence" value="ECO:0007669"/>
    <property type="project" value="InterPro"/>
</dbReference>
<keyword evidence="3 5" id="KW-1133">Transmembrane helix</keyword>
<evidence type="ECO:0000256" key="4">
    <source>
        <dbReference type="ARBA" id="ARBA00023136"/>
    </source>
</evidence>
<sequence length="385" mass="39943">MQLAQHHRLYLCFFLFALSLGALLARMPDLQEGLGIDKAELGLTLIGMSIGALISLTVSSPLIARAGARKTALVTVVGTALCYALVPVMPNAPTVFAVLFCAGLMAGALEINLNVELGRVEAATGRSIMSRAHGFWSAGFFVTALLASFIRQAEISMALHLTTALVVVAVFGVPVMRGLIDSAPATEQAAEAAPRFAFPTLGLLPLCLIGIAAFLVEGAGVDWSAIYMRDIYAVEPVIGGLGLTLFTFFMALARLTADGVVERFGPRAVATALLCLSAAGLGAVAFSLHPAMALVGFAMLGAGCSAVYPLAVSAAAQRTDRPAHVNVAAIGQVTFVIFFLAPPLLGFVAEQAGIRASYLVCLPLVFVALACVPALKGRALEARTA</sequence>
<evidence type="ECO:0000256" key="1">
    <source>
        <dbReference type="ARBA" id="ARBA00004141"/>
    </source>
</evidence>
<evidence type="ECO:0000256" key="2">
    <source>
        <dbReference type="ARBA" id="ARBA00022692"/>
    </source>
</evidence>
<reference evidence="6 7" key="1">
    <citation type="submission" date="2016-09" db="EMBL/GenBank/DDBJ databases">
        <title>Rhizobium sp. nov., a novel species isolated from the rice rhizosphere.</title>
        <authorList>
            <person name="Zhao J."/>
            <person name="Zhang X."/>
        </authorList>
    </citation>
    <scope>NUCLEOTIDE SEQUENCE [LARGE SCALE GENOMIC DNA]</scope>
    <source>
        <strain evidence="6 7">MH17</strain>
    </source>
</reference>
<dbReference type="SUPFAM" id="SSF103473">
    <property type="entry name" value="MFS general substrate transporter"/>
    <property type="match status" value="1"/>
</dbReference>
<feature type="transmembrane region" description="Helical" evidence="5">
    <location>
        <begin position="157"/>
        <end position="176"/>
    </location>
</feature>
<gene>
    <name evidence="6" type="ORF">BJF92_06480</name>
</gene>
<dbReference type="InterPro" id="IPR036259">
    <property type="entry name" value="MFS_trans_sf"/>
</dbReference>
<protein>
    <submittedName>
        <fullName evidence="6">MFS transporter</fullName>
    </submittedName>
</protein>
<comment type="subcellular location">
    <subcellularLocation>
        <location evidence="1">Membrane</location>
        <topology evidence="1">Multi-pass membrane protein</topology>
    </subcellularLocation>
</comment>
<feature type="transmembrane region" description="Helical" evidence="5">
    <location>
        <begin position="294"/>
        <end position="315"/>
    </location>
</feature>
<evidence type="ECO:0000256" key="3">
    <source>
        <dbReference type="ARBA" id="ARBA00022989"/>
    </source>
</evidence>
<keyword evidence="2 5" id="KW-0812">Transmembrane</keyword>
<comment type="caution">
    <text evidence="6">The sequence shown here is derived from an EMBL/GenBank/DDBJ whole genome shotgun (WGS) entry which is preliminary data.</text>
</comment>
<dbReference type="RefSeq" id="WP_075633186.1">
    <property type="nucleotide sequence ID" value="NZ_MKIO01000019.1"/>
</dbReference>
<evidence type="ECO:0000313" key="6">
    <source>
        <dbReference type="EMBL" id="OLP57167.1"/>
    </source>
</evidence>
<feature type="transmembrane region" description="Helical" evidence="5">
    <location>
        <begin position="71"/>
        <end position="89"/>
    </location>
</feature>
<name>A0A1Q9AP14_9HYPH</name>